<dbReference type="Pfam" id="PF07568">
    <property type="entry name" value="HisKA_2"/>
    <property type="match status" value="1"/>
</dbReference>
<name>A0A3S9MYG9_9FLAO</name>
<dbReference type="InterPro" id="IPR011990">
    <property type="entry name" value="TPR-like_helical_dom_sf"/>
</dbReference>
<dbReference type="GO" id="GO:0004673">
    <property type="term" value="F:protein histidine kinase activity"/>
    <property type="evidence" value="ECO:0007669"/>
    <property type="project" value="UniProtKB-EC"/>
</dbReference>
<feature type="domain" description="Histidine kinase" evidence="10">
    <location>
        <begin position="460"/>
        <end position="645"/>
    </location>
</feature>
<evidence type="ECO:0000256" key="4">
    <source>
        <dbReference type="ARBA" id="ARBA00022679"/>
    </source>
</evidence>
<keyword evidence="7" id="KW-0067">ATP-binding</keyword>
<dbReference type="EMBL" id="CP034549">
    <property type="protein sequence ID" value="AZQ44093.1"/>
    <property type="molecule type" value="Genomic_DNA"/>
</dbReference>
<keyword evidence="5" id="KW-0547">Nucleotide-binding</keyword>
<keyword evidence="9" id="KW-0812">Transmembrane</keyword>
<dbReference type="GO" id="GO:0005524">
    <property type="term" value="F:ATP binding"/>
    <property type="evidence" value="ECO:0007669"/>
    <property type="project" value="UniProtKB-KW"/>
</dbReference>
<dbReference type="Gene3D" id="3.30.565.10">
    <property type="entry name" value="Histidine kinase-like ATPase, C-terminal domain"/>
    <property type="match status" value="1"/>
</dbReference>
<dbReference type="Pfam" id="PF13424">
    <property type="entry name" value="TPR_12"/>
    <property type="match status" value="1"/>
</dbReference>
<keyword evidence="3" id="KW-0597">Phosphoprotein</keyword>
<dbReference type="OrthoDB" id="9767435at2"/>
<dbReference type="EC" id="2.7.13.3" evidence="2"/>
<evidence type="ECO:0000256" key="7">
    <source>
        <dbReference type="ARBA" id="ARBA00022840"/>
    </source>
</evidence>
<dbReference type="PANTHER" id="PTHR41523">
    <property type="entry name" value="TWO-COMPONENT SYSTEM SENSOR PROTEIN"/>
    <property type="match status" value="1"/>
</dbReference>
<keyword evidence="4" id="KW-0808">Transferase</keyword>
<dbReference type="InterPro" id="IPR011495">
    <property type="entry name" value="Sig_transdc_His_kin_sub2_dim/P"/>
</dbReference>
<dbReference type="PANTHER" id="PTHR41523:SF8">
    <property type="entry name" value="ETHYLENE RESPONSE SENSOR PROTEIN"/>
    <property type="match status" value="1"/>
</dbReference>
<dbReference type="SMART" id="SM00028">
    <property type="entry name" value="TPR"/>
    <property type="match status" value="3"/>
</dbReference>
<accession>A0A3S9MYG9</accession>
<dbReference type="PROSITE" id="PS50005">
    <property type="entry name" value="TPR"/>
    <property type="match status" value="1"/>
</dbReference>
<evidence type="ECO:0000313" key="11">
    <source>
        <dbReference type="EMBL" id="AZQ44093.1"/>
    </source>
</evidence>
<evidence type="ECO:0000256" key="6">
    <source>
        <dbReference type="ARBA" id="ARBA00022777"/>
    </source>
</evidence>
<dbReference type="SUPFAM" id="SSF48452">
    <property type="entry name" value="TPR-like"/>
    <property type="match status" value="2"/>
</dbReference>
<dbReference type="InterPro" id="IPR005467">
    <property type="entry name" value="His_kinase_dom"/>
</dbReference>
<dbReference type="SUPFAM" id="SSF55874">
    <property type="entry name" value="ATPase domain of HSP90 chaperone/DNA topoisomerase II/histidine kinase"/>
    <property type="match status" value="1"/>
</dbReference>
<reference evidence="11 12" key="1">
    <citation type="submission" date="2018-12" db="EMBL/GenBank/DDBJ databases">
        <title>Complete genome of Nonlabens sp. MJ115.</title>
        <authorList>
            <person name="Choi H.S."/>
            <person name="Jung J."/>
        </authorList>
    </citation>
    <scope>NUCLEOTIDE SEQUENCE [LARGE SCALE GENOMIC DNA]</scope>
    <source>
        <strain evidence="11 12">MJ115</strain>
    </source>
</reference>
<evidence type="ECO:0000256" key="1">
    <source>
        <dbReference type="ARBA" id="ARBA00000085"/>
    </source>
</evidence>
<evidence type="ECO:0000259" key="10">
    <source>
        <dbReference type="PROSITE" id="PS50109"/>
    </source>
</evidence>
<evidence type="ECO:0000256" key="8">
    <source>
        <dbReference type="PROSITE-ProRule" id="PRU00339"/>
    </source>
</evidence>
<gene>
    <name evidence="11" type="ORF">EJ995_07560</name>
</gene>
<keyword evidence="9" id="KW-1133">Transmembrane helix</keyword>
<dbReference type="Gene3D" id="3.30.450.20">
    <property type="entry name" value="PAS domain"/>
    <property type="match status" value="1"/>
</dbReference>
<dbReference type="KEGG" id="noj:EJ995_07560"/>
<evidence type="ECO:0000313" key="12">
    <source>
        <dbReference type="Proteomes" id="UP000279600"/>
    </source>
</evidence>
<dbReference type="Proteomes" id="UP000279600">
    <property type="component" value="Chromosome"/>
</dbReference>
<keyword evidence="8" id="KW-0802">TPR repeat</keyword>
<dbReference type="PROSITE" id="PS50109">
    <property type="entry name" value="HIS_KIN"/>
    <property type="match status" value="1"/>
</dbReference>
<feature type="repeat" description="TPR" evidence="8">
    <location>
        <begin position="208"/>
        <end position="241"/>
    </location>
</feature>
<evidence type="ECO:0000256" key="9">
    <source>
        <dbReference type="SAM" id="Phobius"/>
    </source>
</evidence>
<evidence type="ECO:0000256" key="5">
    <source>
        <dbReference type="ARBA" id="ARBA00022741"/>
    </source>
</evidence>
<evidence type="ECO:0000256" key="2">
    <source>
        <dbReference type="ARBA" id="ARBA00012438"/>
    </source>
</evidence>
<dbReference type="Gene3D" id="1.25.40.10">
    <property type="entry name" value="Tetratricopeptide repeat domain"/>
    <property type="match status" value="2"/>
</dbReference>
<dbReference type="InterPro" id="IPR036890">
    <property type="entry name" value="HATPase_C_sf"/>
</dbReference>
<keyword evidence="9" id="KW-0472">Membrane</keyword>
<dbReference type="InterPro" id="IPR019734">
    <property type="entry name" value="TPR_rpt"/>
</dbReference>
<feature type="transmembrane region" description="Helical" evidence="9">
    <location>
        <begin position="410"/>
        <end position="431"/>
    </location>
</feature>
<sequence length="645" mass="73994">MIISIKAISKNLPTILVSCSLLLLVSWQSSIDPVVNRNDFNRVINERREIQRQFKDSAVYLLPSTYLESFKNANSWAQAAGTEREKQQAYFNLLFYYYNHQDSDKVIEIANQLLSEPSFMEVPESVSTLEALNYSYNRIGFYNKQLEVLPLFIEQNKKFGYQVLSRDFKDYHDRAMIYYKLKQYAKARENFELQAAAFQENGKTFRYASMLNNIALTYEGQGDYDKALETYYQALEALSSSGADDYFTTEYQQHFTNVVQSNIASIRLRQGDIEQAGKTFLREISSSKQVGEPRITTQAYINMGEWYLLNSQARLASTYIDSAIALEKEFKNPVARAKAFAMKAKVLHTISDAKDAYKYDLFAQGITDSLSRISAQLLLEEAALKYDFVKARKEVDEARALLKEKNKLEWLQWIIVGISIILVVTFIFLYLKSRKARRLSEAQSELMSKAAHEKELMLYEIHHRIKNNLQTVSGILDLKTSNVEDAHFRKVIDESQQLIQTMNLVHDQLYQYGEDTVVDMQTHFEKICKGIIDQFDAQVSLHVSARDAVVHSADATPLGLILCELVTNSLKHGLKNEKKGIITVLLKKEHENWYFKYKDNGSGLEAVESNEDGKVGLQLITLLVDELGGTWESSNNNGFIFQMNF</sequence>
<dbReference type="AlphaFoldDB" id="A0A3S9MYG9"/>
<keyword evidence="12" id="KW-1185">Reference proteome</keyword>
<comment type="catalytic activity">
    <reaction evidence="1">
        <text>ATP + protein L-histidine = ADP + protein N-phospho-L-histidine.</text>
        <dbReference type="EC" id="2.7.13.3"/>
    </reaction>
</comment>
<proteinExistence type="predicted"/>
<protein>
    <recommendedName>
        <fullName evidence="2">histidine kinase</fullName>
        <ecNumber evidence="2">2.7.13.3</ecNumber>
    </recommendedName>
</protein>
<dbReference type="RefSeq" id="WP_126447189.1">
    <property type="nucleotide sequence ID" value="NZ_CP034549.1"/>
</dbReference>
<evidence type="ECO:0000256" key="3">
    <source>
        <dbReference type="ARBA" id="ARBA00022553"/>
    </source>
</evidence>
<keyword evidence="6" id="KW-0418">Kinase</keyword>
<organism evidence="11 12">
    <name type="scientific">Nonlabens ponticola</name>
    <dbReference type="NCBI Taxonomy" id="2496866"/>
    <lineage>
        <taxon>Bacteria</taxon>
        <taxon>Pseudomonadati</taxon>
        <taxon>Bacteroidota</taxon>
        <taxon>Flavobacteriia</taxon>
        <taxon>Flavobacteriales</taxon>
        <taxon>Flavobacteriaceae</taxon>
        <taxon>Nonlabens</taxon>
    </lineage>
</organism>